<dbReference type="EMBL" id="NXFY01000016">
    <property type="protein sequence ID" value="PHO17499.1"/>
    <property type="molecule type" value="Genomic_DNA"/>
</dbReference>
<evidence type="ECO:0000313" key="3">
    <source>
        <dbReference type="Proteomes" id="UP000221222"/>
    </source>
</evidence>
<protein>
    <recommendedName>
        <fullName evidence="5">Glycoside hydrolase family 19 catalytic domain-containing protein</fullName>
    </recommendedName>
</protein>
<evidence type="ECO:0000313" key="1">
    <source>
        <dbReference type="EMBL" id="AXX93487.1"/>
    </source>
</evidence>
<name>A0A2G1DG76_9BACT</name>
<dbReference type="Gene3D" id="1.10.530.10">
    <property type="match status" value="1"/>
</dbReference>
<evidence type="ECO:0008006" key="5">
    <source>
        <dbReference type="Google" id="ProtNLM"/>
    </source>
</evidence>
<proteinExistence type="predicted"/>
<reference evidence="1 4" key="2">
    <citation type="submission" date="2018-08" db="EMBL/GenBank/DDBJ databases">
        <title>Complete genome of the Arcobacter molluscorum type strain LMG 25693.</title>
        <authorList>
            <person name="Miller W.G."/>
            <person name="Yee E."/>
            <person name="Bono J.L."/>
        </authorList>
    </citation>
    <scope>NUCLEOTIDE SEQUENCE [LARGE SCALE GENOMIC DNA]</scope>
    <source>
        <strain evidence="1 4">CECT 7696</strain>
    </source>
</reference>
<evidence type="ECO:0000313" key="2">
    <source>
        <dbReference type="EMBL" id="PHO17499.1"/>
    </source>
</evidence>
<dbReference type="AlphaFoldDB" id="A0A2G1DG76"/>
<dbReference type="Proteomes" id="UP000262712">
    <property type="component" value="Chromosome"/>
</dbReference>
<dbReference type="KEGG" id="amol:AMOL_2548"/>
<dbReference type="SUPFAM" id="SSF53955">
    <property type="entry name" value="Lysozyme-like"/>
    <property type="match status" value="1"/>
</dbReference>
<organism evidence="2 3">
    <name type="scientific">Malaciobacter molluscorum LMG 25693</name>
    <dbReference type="NCBI Taxonomy" id="870501"/>
    <lineage>
        <taxon>Bacteria</taxon>
        <taxon>Pseudomonadati</taxon>
        <taxon>Campylobacterota</taxon>
        <taxon>Epsilonproteobacteria</taxon>
        <taxon>Campylobacterales</taxon>
        <taxon>Arcobacteraceae</taxon>
        <taxon>Malaciobacter</taxon>
    </lineage>
</organism>
<keyword evidence="3" id="KW-1185">Reference proteome</keyword>
<evidence type="ECO:0000313" key="4">
    <source>
        <dbReference type="Proteomes" id="UP000262712"/>
    </source>
</evidence>
<sequence length="222" mass="25799">MSYLNSVEMIKTLFPKTKIENIYKIEYLLKSAFCDFKVDTSLRLAHFLAQVREEIGDEFKPVFENLNYSEEVLPKLFKSFRNNDFAKKYGRNEMHSANEKMIASIAYANRLGNGDINSYDGWKYRGAGALQITGKANYLEVQKRIDKYIKNLNIDILNSDDINTLEGTLAAGLGFWIWKDIFKKADLGKDLKTVDKVTAVINRYTNSYEKRRQHFAKIEKYI</sequence>
<dbReference type="EMBL" id="CP032098">
    <property type="protein sequence ID" value="AXX93487.1"/>
    <property type="molecule type" value="Genomic_DNA"/>
</dbReference>
<accession>A0A2G1DG76</accession>
<reference evidence="2 3" key="1">
    <citation type="submission" date="2017-09" db="EMBL/GenBank/DDBJ databases">
        <title>Arcobacter canalis sp. nov., a new species isolated from a water canal contaminated with urban sewage.</title>
        <authorList>
            <person name="Perez-Cataluna A."/>
            <person name="Salas-Masso N."/>
            <person name="Figueras M.J."/>
        </authorList>
    </citation>
    <scope>NUCLEOTIDE SEQUENCE [LARGE SCALE GENOMIC DNA]</scope>
    <source>
        <strain evidence="2 3">F98-3</strain>
    </source>
</reference>
<dbReference type="InterPro" id="IPR023346">
    <property type="entry name" value="Lysozyme-like_dom_sf"/>
</dbReference>
<gene>
    <name evidence="1" type="ORF">AMOL_2548</name>
    <name evidence="2" type="ORF">CPU12_10025</name>
</gene>
<dbReference type="Proteomes" id="UP000221222">
    <property type="component" value="Unassembled WGS sequence"/>
</dbReference>
<dbReference type="RefSeq" id="WP_099342981.1">
    <property type="nucleotide sequence ID" value="NZ_CP032098.1"/>
</dbReference>